<protein>
    <submittedName>
        <fullName evidence="2">TorF family putative porin</fullName>
    </submittedName>
</protein>
<evidence type="ECO:0000313" key="2">
    <source>
        <dbReference type="EMBL" id="MFD2111024.1"/>
    </source>
</evidence>
<feature type="signal peptide" evidence="1">
    <location>
        <begin position="1"/>
        <end position="34"/>
    </location>
</feature>
<keyword evidence="3" id="KW-1185">Reference proteome</keyword>
<dbReference type="RefSeq" id="WP_386023613.1">
    <property type="nucleotide sequence ID" value="NZ_JBHUHX010000007.1"/>
</dbReference>
<dbReference type="EMBL" id="JBHUHX010000007">
    <property type="protein sequence ID" value="MFD2111024.1"/>
    <property type="molecule type" value="Genomic_DNA"/>
</dbReference>
<dbReference type="InterPro" id="IPR010239">
    <property type="entry name" value="CHP02001"/>
</dbReference>
<dbReference type="Pfam" id="PF09694">
    <property type="entry name" value="Gcw_chp"/>
    <property type="match status" value="1"/>
</dbReference>
<accession>A0ABW4Y4X7</accession>
<dbReference type="Proteomes" id="UP001597337">
    <property type="component" value="Unassembled WGS sequence"/>
</dbReference>
<proteinExistence type="predicted"/>
<dbReference type="NCBIfam" id="TIGR02001">
    <property type="entry name" value="gcw_chp"/>
    <property type="match status" value="1"/>
</dbReference>
<comment type="caution">
    <text evidence="2">The sequence shown here is derived from an EMBL/GenBank/DDBJ whole genome shotgun (WGS) entry which is preliminary data.</text>
</comment>
<gene>
    <name evidence="2" type="ORF">ACFSJC_04110</name>
</gene>
<sequence>MSPRFETSASPCALRPLAFGAAVLGATIGLPAQADWSTTVTAASDYLFNGVTQTGHKPALQIGLDWSAATGGFYGGLWASNVDFEDDTKLEFDGAAGYLMQLHPEITLDAGVAYYTYHGDSDSSDYNYPEVYLKLGLYGFNLNAWYSYDYFGLDVGHVILMLSKDIQINDRLSFRAQIDRSTSLDVDRYAWDDNEDSYLHWQVMGNYAYSGFDFSLGVSGTDLSYSTGDTRVLFTLSRTFSLAGGA</sequence>
<reference evidence="3" key="1">
    <citation type="journal article" date="2019" name="Int. J. Syst. Evol. Microbiol.">
        <title>The Global Catalogue of Microorganisms (GCM) 10K type strain sequencing project: providing services to taxonomists for standard genome sequencing and annotation.</title>
        <authorList>
            <consortium name="The Broad Institute Genomics Platform"/>
            <consortium name="The Broad Institute Genome Sequencing Center for Infectious Disease"/>
            <person name="Wu L."/>
            <person name="Ma J."/>
        </authorList>
    </citation>
    <scope>NUCLEOTIDE SEQUENCE [LARGE SCALE GENOMIC DNA]</scope>
    <source>
        <strain evidence="3">KACC 12597</strain>
    </source>
</reference>
<evidence type="ECO:0000313" key="3">
    <source>
        <dbReference type="Proteomes" id="UP001597337"/>
    </source>
</evidence>
<name>A0ABW4Y4X7_9GAMM</name>
<keyword evidence="1" id="KW-0732">Signal</keyword>
<organism evidence="2 3">
    <name type="scientific">Thiorhodococcus fuscus</name>
    <dbReference type="NCBI Taxonomy" id="527200"/>
    <lineage>
        <taxon>Bacteria</taxon>
        <taxon>Pseudomonadati</taxon>
        <taxon>Pseudomonadota</taxon>
        <taxon>Gammaproteobacteria</taxon>
        <taxon>Chromatiales</taxon>
        <taxon>Chromatiaceae</taxon>
        <taxon>Thiorhodococcus</taxon>
    </lineage>
</organism>
<feature type="chain" id="PRO_5046204661" evidence="1">
    <location>
        <begin position="35"/>
        <end position="246"/>
    </location>
</feature>
<evidence type="ECO:0000256" key="1">
    <source>
        <dbReference type="SAM" id="SignalP"/>
    </source>
</evidence>